<feature type="region of interest" description="Disordered" evidence="7">
    <location>
        <begin position="191"/>
        <end position="278"/>
    </location>
</feature>
<keyword evidence="8" id="KW-0732">Signal</keyword>
<comment type="similarity">
    <text evidence="6">Belongs to the NALF family.</text>
</comment>
<dbReference type="PANTHER" id="PTHR15819">
    <property type="entry name" value="TRANSMEMBRANE PROTEIN FAM155"/>
    <property type="match status" value="1"/>
</dbReference>
<evidence type="ECO:0000256" key="1">
    <source>
        <dbReference type="ARBA" id="ARBA00004141"/>
    </source>
</evidence>
<dbReference type="AlphaFoldDB" id="A0A7R8UC39"/>
<dbReference type="GO" id="GO:0005886">
    <property type="term" value="C:plasma membrane"/>
    <property type="evidence" value="ECO:0007669"/>
    <property type="project" value="TreeGrafter"/>
</dbReference>
<keyword evidence="10" id="KW-1185">Reference proteome</keyword>
<evidence type="ECO:0000256" key="4">
    <source>
        <dbReference type="ARBA" id="ARBA00023136"/>
    </source>
</evidence>
<gene>
    <name evidence="9" type="ORF">HERILL_LOCUS1274</name>
</gene>
<evidence type="ECO:0000313" key="10">
    <source>
        <dbReference type="Proteomes" id="UP000594454"/>
    </source>
</evidence>
<feature type="region of interest" description="Disordered" evidence="7">
    <location>
        <begin position="19"/>
        <end position="50"/>
    </location>
</feature>
<proteinExistence type="inferred from homology"/>
<dbReference type="PANTHER" id="PTHR15819:SF11">
    <property type="entry name" value="MID1, ISOFORM A"/>
    <property type="match status" value="1"/>
</dbReference>
<sequence length="400" mass="46006">MRPGPGLVVMALAFISGARRGSTSQQQHQRQQQESEHQHHQHLQQQQHDQHQLPIFPNIYDNFRANFVIDNSYDSYNNIDERNFVNSNGYAAENENFVSYNKLGKIGHDSQQEEEEASYGIGSGTSALARVNPWLSACDLAQPNQAPDLQGQCSAGTLPVAWVDEGPGPPRCPQSCEQLRLEKELFLKNNKNRINDNKNMNNNKLLSNSNNKNINNNFNTMNYKKNGNELPHQQTMTTEQQQQQQKHQQQQEQQQQHQQQQQYHQQQPKHQQQQQSQQQQQHQCLDYLGDTEESSPAQLCKKPRNVLAQKLRVLRMKHCCERTVFSALHTLALNATLSGGSECIRTLNDILDMDALATRITCEFSEILVRYDCRQTYSLIHHCEDCRIMIEIHDLGLNLN</sequence>
<protein>
    <submittedName>
        <fullName evidence="9">Uncharacterized protein</fullName>
    </submittedName>
</protein>
<feature type="compositionally biased region" description="Low complexity" evidence="7">
    <location>
        <begin position="197"/>
        <end position="225"/>
    </location>
</feature>
<evidence type="ECO:0000256" key="3">
    <source>
        <dbReference type="ARBA" id="ARBA00022989"/>
    </source>
</evidence>
<dbReference type="GO" id="GO:0015275">
    <property type="term" value="F:stretch-activated, monoatomic cation-selective, calcium channel activity"/>
    <property type="evidence" value="ECO:0007669"/>
    <property type="project" value="TreeGrafter"/>
</dbReference>
<dbReference type="OrthoDB" id="10047996at2759"/>
<keyword evidence="2" id="KW-0812">Transmembrane</keyword>
<accession>A0A7R8UC39</accession>
<reference evidence="9 10" key="1">
    <citation type="submission" date="2020-11" db="EMBL/GenBank/DDBJ databases">
        <authorList>
            <person name="Wallbank WR R."/>
            <person name="Pardo Diaz C."/>
            <person name="Kozak K."/>
            <person name="Martin S."/>
            <person name="Jiggins C."/>
            <person name="Moest M."/>
            <person name="Warren A I."/>
            <person name="Generalovic N T."/>
            <person name="Byers J.R.P. K."/>
            <person name="Montejo-Kovacevich G."/>
            <person name="Yen C E."/>
        </authorList>
    </citation>
    <scope>NUCLEOTIDE SEQUENCE [LARGE SCALE GENOMIC DNA]</scope>
</reference>
<feature type="chain" id="PRO_5031359442" evidence="8">
    <location>
        <begin position="21"/>
        <end position="400"/>
    </location>
</feature>
<dbReference type="InterPro" id="IPR055288">
    <property type="entry name" value="NALCN_aux_factor_1/2"/>
</dbReference>
<dbReference type="GO" id="GO:0098703">
    <property type="term" value="P:calcium ion import across plasma membrane"/>
    <property type="evidence" value="ECO:0007669"/>
    <property type="project" value="TreeGrafter"/>
</dbReference>
<name>A0A7R8UC39_HERIL</name>
<keyword evidence="3" id="KW-1133">Transmembrane helix</keyword>
<feature type="compositionally biased region" description="Low complexity" evidence="7">
    <location>
        <begin position="240"/>
        <end position="278"/>
    </location>
</feature>
<comment type="subcellular location">
    <subcellularLocation>
        <location evidence="1">Membrane</location>
        <topology evidence="1">Multi-pass membrane protein</topology>
    </subcellularLocation>
</comment>
<feature type="signal peptide" evidence="8">
    <location>
        <begin position="1"/>
        <end position="20"/>
    </location>
</feature>
<evidence type="ECO:0000256" key="8">
    <source>
        <dbReference type="SAM" id="SignalP"/>
    </source>
</evidence>
<keyword evidence="4" id="KW-0472">Membrane</keyword>
<keyword evidence="5" id="KW-0325">Glycoprotein</keyword>
<evidence type="ECO:0000256" key="5">
    <source>
        <dbReference type="ARBA" id="ARBA00023180"/>
    </source>
</evidence>
<evidence type="ECO:0000313" key="9">
    <source>
        <dbReference type="EMBL" id="CAD7077978.1"/>
    </source>
</evidence>
<evidence type="ECO:0000256" key="2">
    <source>
        <dbReference type="ARBA" id="ARBA00022692"/>
    </source>
</evidence>
<evidence type="ECO:0000256" key="7">
    <source>
        <dbReference type="SAM" id="MobiDB-lite"/>
    </source>
</evidence>
<dbReference type="InParanoid" id="A0A7R8UC39"/>
<dbReference type="Proteomes" id="UP000594454">
    <property type="component" value="Chromosome 1"/>
</dbReference>
<organism evidence="9 10">
    <name type="scientific">Hermetia illucens</name>
    <name type="common">Black soldier fly</name>
    <dbReference type="NCBI Taxonomy" id="343691"/>
    <lineage>
        <taxon>Eukaryota</taxon>
        <taxon>Metazoa</taxon>
        <taxon>Ecdysozoa</taxon>
        <taxon>Arthropoda</taxon>
        <taxon>Hexapoda</taxon>
        <taxon>Insecta</taxon>
        <taxon>Pterygota</taxon>
        <taxon>Neoptera</taxon>
        <taxon>Endopterygota</taxon>
        <taxon>Diptera</taxon>
        <taxon>Brachycera</taxon>
        <taxon>Stratiomyomorpha</taxon>
        <taxon>Stratiomyidae</taxon>
        <taxon>Hermetiinae</taxon>
        <taxon>Hermetia</taxon>
    </lineage>
</organism>
<evidence type="ECO:0000256" key="6">
    <source>
        <dbReference type="ARBA" id="ARBA00029445"/>
    </source>
</evidence>
<dbReference type="EMBL" id="LR899009">
    <property type="protein sequence ID" value="CAD7077978.1"/>
    <property type="molecule type" value="Genomic_DNA"/>
</dbReference>